<dbReference type="InterPro" id="IPR013990">
    <property type="entry name" value="WHy-dom"/>
</dbReference>
<dbReference type="GO" id="GO:0005829">
    <property type="term" value="C:cytosol"/>
    <property type="evidence" value="ECO:0007669"/>
    <property type="project" value="TreeGrafter"/>
</dbReference>
<dbReference type="Gramene" id="KFK42534">
    <property type="protein sequence ID" value="KFK42534"/>
    <property type="gene ID" value="AALP_AA1G007000"/>
</dbReference>
<dbReference type="GO" id="GO:0050832">
    <property type="term" value="P:defense response to fungus"/>
    <property type="evidence" value="ECO:0007669"/>
    <property type="project" value="EnsemblPlants"/>
</dbReference>
<gene>
    <name evidence="3" type="ordered locus">AALP_Aa1g007000</name>
</gene>
<dbReference type="GO" id="GO:0009269">
    <property type="term" value="P:response to desiccation"/>
    <property type="evidence" value="ECO:0007669"/>
    <property type="project" value="InterPro"/>
</dbReference>
<dbReference type="Proteomes" id="UP000029120">
    <property type="component" value="Chromosome 1"/>
</dbReference>
<dbReference type="OrthoDB" id="588983at2759"/>
<protein>
    <recommendedName>
        <fullName evidence="2">Water stress and hypersensitive response domain-containing protein</fullName>
    </recommendedName>
</protein>
<dbReference type="eggNOG" id="ENOG502RZ6Q">
    <property type="taxonomic scope" value="Eukaryota"/>
</dbReference>
<sequence>MTTSLLDKAKEFVVDKLAGVPKPEGSVTDVDLKDVNTDSVEYLAKVSVTNPYDHGIPICDISFTFHSAGREIANGKVPDPGSLKAKDMTVLDIPVLVPYSILLNLARDVGADWDIDYELKIGLTIDLPIVGDITIPISSKGEIKLPTFTDIF</sequence>
<dbReference type="AlphaFoldDB" id="A0A087HK82"/>
<evidence type="ECO:0000313" key="4">
    <source>
        <dbReference type="Proteomes" id="UP000029120"/>
    </source>
</evidence>
<dbReference type="SMART" id="SM00769">
    <property type="entry name" value="WHy"/>
    <property type="match status" value="1"/>
</dbReference>
<comment type="similarity">
    <text evidence="1">Belongs to the LEA type 2 family.</text>
</comment>
<dbReference type="GO" id="GO:0009644">
    <property type="term" value="P:response to high light intensity"/>
    <property type="evidence" value="ECO:0007669"/>
    <property type="project" value="EnsemblPlants"/>
</dbReference>
<dbReference type="PANTHER" id="PTHR31459">
    <property type="match status" value="1"/>
</dbReference>
<dbReference type="Pfam" id="PF03168">
    <property type="entry name" value="LEA_2"/>
    <property type="match status" value="1"/>
</dbReference>
<keyword evidence="4" id="KW-1185">Reference proteome</keyword>
<dbReference type="PANTHER" id="PTHR31459:SF19">
    <property type="entry name" value="DESICCATION-RELATED PROTEIN LEA14-RELATED"/>
    <property type="match status" value="1"/>
</dbReference>
<feature type="domain" description="Water stress and hypersensitive response" evidence="2">
    <location>
        <begin position="25"/>
        <end position="142"/>
    </location>
</feature>
<dbReference type="OMA" id="GVDWDID"/>
<name>A0A087HK82_ARAAL</name>
<proteinExistence type="inferred from homology"/>
<dbReference type="InterPro" id="IPR045043">
    <property type="entry name" value="Lea14-like"/>
</dbReference>
<dbReference type="Gene3D" id="2.60.40.1820">
    <property type="match status" value="1"/>
</dbReference>
<reference evidence="4" key="1">
    <citation type="journal article" date="2015" name="Nat. Plants">
        <title>Genome expansion of Arabis alpina linked with retrotransposition and reduced symmetric DNA methylation.</title>
        <authorList>
            <person name="Willing E.M."/>
            <person name="Rawat V."/>
            <person name="Mandakova T."/>
            <person name="Maumus F."/>
            <person name="James G.V."/>
            <person name="Nordstroem K.J."/>
            <person name="Becker C."/>
            <person name="Warthmann N."/>
            <person name="Chica C."/>
            <person name="Szarzynska B."/>
            <person name="Zytnicki M."/>
            <person name="Albani M.C."/>
            <person name="Kiefer C."/>
            <person name="Bergonzi S."/>
            <person name="Castaings L."/>
            <person name="Mateos J.L."/>
            <person name="Berns M.C."/>
            <person name="Bujdoso N."/>
            <person name="Piofczyk T."/>
            <person name="de Lorenzo L."/>
            <person name="Barrero-Sicilia C."/>
            <person name="Mateos I."/>
            <person name="Piednoel M."/>
            <person name="Hagmann J."/>
            <person name="Chen-Min-Tao R."/>
            <person name="Iglesias-Fernandez R."/>
            <person name="Schuster S.C."/>
            <person name="Alonso-Blanco C."/>
            <person name="Roudier F."/>
            <person name="Carbonero P."/>
            <person name="Paz-Ares J."/>
            <person name="Davis S.J."/>
            <person name="Pecinka A."/>
            <person name="Quesneville H."/>
            <person name="Colot V."/>
            <person name="Lysak M.A."/>
            <person name="Weigel D."/>
            <person name="Coupland G."/>
            <person name="Schneeberger K."/>
        </authorList>
    </citation>
    <scope>NUCLEOTIDE SEQUENCE [LARGE SCALE GENOMIC DNA]</scope>
    <source>
        <strain evidence="4">cv. Pajares</strain>
    </source>
</reference>
<dbReference type="EMBL" id="CM002869">
    <property type="protein sequence ID" value="KFK42534.1"/>
    <property type="molecule type" value="Genomic_DNA"/>
</dbReference>
<dbReference type="InterPro" id="IPR004864">
    <property type="entry name" value="LEA_2"/>
</dbReference>
<organism evidence="3 4">
    <name type="scientific">Arabis alpina</name>
    <name type="common">Alpine rock-cress</name>
    <dbReference type="NCBI Taxonomy" id="50452"/>
    <lineage>
        <taxon>Eukaryota</taxon>
        <taxon>Viridiplantae</taxon>
        <taxon>Streptophyta</taxon>
        <taxon>Embryophyta</taxon>
        <taxon>Tracheophyta</taxon>
        <taxon>Spermatophyta</taxon>
        <taxon>Magnoliopsida</taxon>
        <taxon>eudicotyledons</taxon>
        <taxon>Gunneridae</taxon>
        <taxon>Pentapetalae</taxon>
        <taxon>rosids</taxon>
        <taxon>malvids</taxon>
        <taxon>Brassicales</taxon>
        <taxon>Brassicaceae</taxon>
        <taxon>Arabideae</taxon>
        <taxon>Arabis</taxon>
    </lineage>
</organism>
<evidence type="ECO:0000256" key="1">
    <source>
        <dbReference type="ARBA" id="ARBA00005960"/>
    </source>
</evidence>
<evidence type="ECO:0000313" key="3">
    <source>
        <dbReference type="EMBL" id="KFK42534.1"/>
    </source>
</evidence>
<accession>A0A087HK82</accession>
<dbReference type="FunFam" id="2.60.40.1820:FF:000001">
    <property type="entry name" value="Desiccation protectant protein Lea14-like"/>
    <property type="match status" value="1"/>
</dbReference>
<dbReference type="SUPFAM" id="SSF117070">
    <property type="entry name" value="LEA14-like"/>
    <property type="match status" value="1"/>
</dbReference>
<dbReference type="GO" id="GO:0009611">
    <property type="term" value="P:response to wounding"/>
    <property type="evidence" value="ECO:0007669"/>
    <property type="project" value="EnsemblPlants"/>
</dbReference>
<evidence type="ECO:0000259" key="2">
    <source>
        <dbReference type="SMART" id="SM00769"/>
    </source>
</evidence>